<dbReference type="EMBL" id="CAJOBI010157236">
    <property type="protein sequence ID" value="CAF4836570.1"/>
    <property type="molecule type" value="Genomic_DNA"/>
</dbReference>
<keyword evidence="2" id="KW-0963">Cytoplasm</keyword>
<dbReference type="GO" id="GO:0043130">
    <property type="term" value="F:ubiquitin binding"/>
    <property type="evidence" value="ECO:0007669"/>
    <property type="project" value="TreeGrafter"/>
</dbReference>
<accession>A0A8S3BIZ3</accession>
<name>A0A8S3BIZ3_9BILA</name>
<evidence type="ECO:0000256" key="4">
    <source>
        <dbReference type="ARBA" id="ARBA00023212"/>
    </source>
</evidence>
<dbReference type="Gene3D" id="3.30.420.210">
    <property type="entry name" value="SEP domain"/>
    <property type="match status" value="1"/>
</dbReference>
<dbReference type="InterPro" id="IPR036241">
    <property type="entry name" value="NSFL1C_SEP_dom_sf"/>
</dbReference>
<dbReference type="SUPFAM" id="SSF102848">
    <property type="entry name" value="NSFL1 (p97 ATPase) cofactor p47, SEP domain"/>
    <property type="match status" value="1"/>
</dbReference>
<evidence type="ECO:0000256" key="9">
    <source>
        <dbReference type="ARBA" id="ARBA00081109"/>
    </source>
</evidence>
<feature type="non-terminal residue" evidence="11">
    <location>
        <position position="1"/>
    </location>
</feature>
<dbReference type="GO" id="GO:0005856">
    <property type="term" value="C:cytoskeleton"/>
    <property type="evidence" value="ECO:0007669"/>
    <property type="project" value="UniProtKB-SubCell"/>
</dbReference>
<feature type="domain" description="SEP" evidence="10">
    <location>
        <begin position="16"/>
        <end position="64"/>
    </location>
</feature>
<keyword evidence="4" id="KW-0206">Cytoskeleton</keyword>
<comment type="subcellular location">
    <subcellularLocation>
        <location evidence="1">Cytoplasm</location>
        <location evidence="1">Cytoskeleton</location>
    </subcellularLocation>
</comment>
<dbReference type="PROSITE" id="PS51399">
    <property type="entry name" value="SEP"/>
    <property type="match status" value="1"/>
</dbReference>
<dbReference type="PANTHER" id="PTHR23333">
    <property type="entry name" value="UBX DOMAIN CONTAINING PROTEIN"/>
    <property type="match status" value="1"/>
</dbReference>
<organism evidence="11 12">
    <name type="scientific">Rotaria magnacalcarata</name>
    <dbReference type="NCBI Taxonomy" id="392030"/>
    <lineage>
        <taxon>Eukaryota</taxon>
        <taxon>Metazoa</taxon>
        <taxon>Spiralia</taxon>
        <taxon>Gnathifera</taxon>
        <taxon>Rotifera</taxon>
        <taxon>Eurotatoria</taxon>
        <taxon>Bdelloidea</taxon>
        <taxon>Philodinida</taxon>
        <taxon>Philodinidae</taxon>
        <taxon>Rotaria</taxon>
    </lineage>
</organism>
<evidence type="ECO:0000313" key="12">
    <source>
        <dbReference type="Proteomes" id="UP000676336"/>
    </source>
</evidence>
<dbReference type="InterPro" id="IPR012989">
    <property type="entry name" value="SEP_domain"/>
</dbReference>
<dbReference type="FunFam" id="3.30.420.210:FF:000003">
    <property type="entry name" value="UBX domain protein 11"/>
    <property type="match status" value="1"/>
</dbReference>
<evidence type="ECO:0000259" key="10">
    <source>
        <dbReference type="PROSITE" id="PS51399"/>
    </source>
</evidence>
<proteinExistence type="predicted"/>
<evidence type="ECO:0000256" key="8">
    <source>
        <dbReference type="ARBA" id="ARBA00075811"/>
    </source>
</evidence>
<comment type="subunit">
    <text evidence="6">Interacts with GNA12, GNA13, RND1, RND2 and RND3.</text>
</comment>
<evidence type="ECO:0000256" key="1">
    <source>
        <dbReference type="ARBA" id="ARBA00004245"/>
    </source>
</evidence>
<dbReference type="GO" id="GO:0043161">
    <property type="term" value="P:proteasome-mediated ubiquitin-dependent protein catabolic process"/>
    <property type="evidence" value="ECO:0007669"/>
    <property type="project" value="TreeGrafter"/>
</dbReference>
<evidence type="ECO:0000256" key="7">
    <source>
        <dbReference type="ARBA" id="ARBA00073759"/>
    </source>
</evidence>
<reference evidence="11" key="1">
    <citation type="submission" date="2021-02" db="EMBL/GenBank/DDBJ databases">
        <authorList>
            <person name="Nowell W R."/>
        </authorList>
    </citation>
    <scope>NUCLEOTIDE SEQUENCE</scope>
</reference>
<dbReference type="Pfam" id="PF08059">
    <property type="entry name" value="SEP"/>
    <property type="match status" value="1"/>
</dbReference>
<evidence type="ECO:0000256" key="2">
    <source>
        <dbReference type="ARBA" id="ARBA00022490"/>
    </source>
</evidence>
<comment type="function">
    <text evidence="5">May be involved in the reorganization of actin cytoskeleton mediated by RND1, RND2 and RND3. Promotes RHOA activation mediated by GNA12 and GNA13.</text>
</comment>
<dbReference type="Proteomes" id="UP000676336">
    <property type="component" value="Unassembled WGS sequence"/>
</dbReference>
<evidence type="ECO:0000256" key="5">
    <source>
        <dbReference type="ARBA" id="ARBA00059434"/>
    </source>
</evidence>
<comment type="caution">
    <text evidence="11">The sequence shown here is derived from an EMBL/GenBank/DDBJ whole genome shotgun (WGS) entry which is preliminary data.</text>
</comment>
<gene>
    <name evidence="11" type="ORF">SMN809_LOCUS48734</name>
</gene>
<feature type="non-terminal residue" evidence="11">
    <location>
        <position position="64"/>
    </location>
</feature>
<keyword evidence="3" id="KW-0175">Coiled coil</keyword>
<evidence type="ECO:0000256" key="3">
    <source>
        <dbReference type="ARBA" id="ARBA00023054"/>
    </source>
</evidence>
<dbReference type="AlphaFoldDB" id="A0A8S3BIZ3"/>
<sequence>PQNTDGQRHISTLKRIEPISLILYANGIFLFNGPFRSYTEPSTQQFIRDVQDGYFPSELQERFP</sequence>
<evidence type="ECO:0000313" key="11">
    <source>
        <dbReference type="EMBL" id="CAF4836570.1"/>
    </source>
</evidence>
<evidence type="ECO:0000256" key="6">
    <source>
        <dbReference type="ARBA" id="ARBA00062345"/>
    </source>
</evidence>
<protein>
    <recommendedName>
        <fullName evidence="7">UBX domain-containing protein 11</fullName>
    </recommendedName>
    <alternativeName>
        <fullName evidence="9">Socius</fullName>
    </alternativeName>
    <alternativeName>
        <fullName evidence="8">UBX domain-containing protein 5</fullName>
    </alternativeName>
</protein>
<dbReference type="PANTHER" id="PTHR23333:SF4">
    <property type="entry name" value="UBX DOMAIN-CONTAINING PROTEIN 11"/>
    <property type="match status" value="1"/>
</dbReference>